<dbReference type="EMBL" id="JAEAOA010002189">
    <property type="protein sequence ID" value="KAK3578453.1"/>
    <property type="molecule type" value="Genomic_DNA"/>
</dbReference>
<accession>A0AAE0RRL3</accession>
<reference evidence="1" key="1">
    <citation type="journal article" date="2021" name="Genome Biol. Evol.">
        <title>A High-Quality Reference Genome for a Parasitic Bivalve with Doubly Uniparental Inheritance (Bivalvia: Unionida).</title>
        <authorList>
            <person name="Smith C.H."/>
        </authorList>
    </citation>
    <scope>NUCLEOTIDE SEQUENCE</scope>
    <source>
        <strain evidence="1">CHS0354</strain>
    </source>
</reference>
<reference evidence="1" key="2">
    <citation type="journal article" date="2021" name="Genome Biol. Evol.">
        <title>Developing a high-quality reference genome for a parasitic bivalve with doubly uniparental inheritance (Bivalvia: Unionida).</title>
        <authorList>
            <person name="Smith C.H."/>
        </authorList>
    </citation>
    <scope>NUCLEOTIDE SEQUENCE</scope>
    <source>
        <strain evidence="1">CHS0354</strain>
        <tissue evidence="1">Mantle</tissue>
    </source>
</reference>
<name>A0AAE0RRL3_9BIVA</name>
<feature type="non-terminal residue" evidence="1">
    <location>
        <position position="126"/>
    </location>
</feature>
<dbReference type="Proteomes" id="UP001195483">
    <property type="component" value="Unassembled WGS sequence"/>
</dbReference>
<reference evidence="1" key="3">
    <citation type="submission" date="2023-05" db="EMBL/GenBank/DDBJ databases">
        <authorList>
            <person name="Smith C.H."/>
        </authorList>
    </citation>
    <scope>NUCLEOTIDE SEQUENCE</scope>
    <source>
        <strain evidence="1">CHS0354</strain>
        <tissue evidence="1">Mantle</tissue>
    </source>
</reference>
<sequence length="126" mass="14285">MYAGRETSALRSTVDTLKRDIHEILTSGKFYVTGEIAQEMESINNGLDHLKLDMKLMTTAKDWKTGIDPQQISAHATNATTVLDKAAAFLFDYKNKMGAHTIETSQENEIRELHHWAKHNLQQIQS</sequence>
<comment type="caution">
    <text evidence="1">The sequence shown here is derived from an EMBL/GenBank/DDBJ whole genome shotgun (WGS) entry which is preliminary data.</text>
</comment>
<organism evidence="1 2">
    <name type="scientific">Potamilus streckersoni</name>
    <dbReference type="NCBI Taxonomy" id="2493646"/>
    <lineage>
        <taxon>Eukaryota</taxon>
        <taxon>Metazoa</taxon>
        <taxon>Spiralia</taxon>
        <taxon>Lophotrochozoa</taxon>
        <taxon>Mollusca</taxon>
        <taxon>Bivalvia</taxon>
        <taxon>Autobranchia</taxon>
        <taxon>Heteroconchia</taxon>
        <taxon>Palaeoheterodonta</taxon>
        <taxon>Unionida</taxon>
        <taxon>Unionoidea</taxon>
        <taxon>Unionidae</taxon>
        <taxon>Ambleminae</taxon>
        <taxon>Lampsilini</taxon>
        <taxon>Potamilus</taxon>
    </lineage>
</organism>
<protein>
    <submittedName>
        <fullName evidence="1">Uncharacterized protein</fullName>
    </submittedName>
</protein>
<proteinExistence type="predicted"/>
<evidence type="ECO:0000313" key="1">
    <source>
        <dbReference type="EMBL" id="KAK3578453.1"/>
    </source>
</evidence>
<keyword evidence="2" id="KW-1185">Reference proteome</keyword>
<gene>
    <name evidence="1" type="ORF">CHS0354_037437</name>
</gene>
<evidence type="ECO:0000313" key="2">
    <source>
        <dbReference type="Proteomes" id="UP001195483"/>
    </source>
</evidence>
<dbReference type="AlphaFoldDB" id="A0AAE0RRL3"/>